<dbReference type="InterPro" id="IPR001789">
    <property type="entry name" value="Sig_transdc_resp-reg_receiver"/>
</dbReference>
<dbReference type="SUPFAM" id="SSF52172">
    <property type="entry name" value="CheY-like"/>
    <property type="match status" value="1"/>
</dbReference>
<evidence type="ECO:0000313" key="5">
    <source>
        <dbReference type="Proteomes" id="UP000298438"/>
    </source>
</evidence>
<reference evidence="4 5" key="1">
    <citation type="submission" date="2019-03" db="EMBL/GenBank/DDBJ databases">
        <title>Draft Genome Sequence of Massilia arenosa sp. nov., a Novel Massilia Species Isolated from a Sandy-loam Maize Soil.</title>
        <authorList>
            <person name="Raths R."/>
            <person name="Peta V."/>
            <person name="Bucking H."/>
        </authorList>
    </citation>
    <scope>NUCLEOTIDE SEQUENCE [LARGE SCALE GENOMIC DNA]</scope>
    <source>
        <strain evidence="4 5">MC02</strain>
    </source>
</reference>
<proteinExistence type="predicted"/>
<dbReference type="PANTHER" id="PTHR44591">
    <property type="entry name" value="STRESS RESPONSE REGULATOR PROTEIN 1"/>
    <property type="match status" value="1"/>
</dbReference>
<gene>
    <name evidence="4" type="ORF">E4L96_12630</name>
</gene>
<dbReference type="EMBL" id="SPVF01000157">
    <property type="protein sequence ID" value="TFW18751.1"/>
    <property type="molecule type" value="Genomic_DNA"/>
</dbReference>
<dbReference type="InterPro" id="IPR011006">
    <property type="entry name" value="CheY-like_superfamily"/>
</dbReference>
<keyword evidence="5" id="KW-1185">Reference proteome</keyword>
<comment type="caution">
    <text evidence="4">The sequence shown here is derived from an EMBL/GenBank/DDBJ whole genome shotgun (WGS) entry which is preliminary data.</text>
</comment>
<dbReference type="AlphaFoldDB" id="A0A4Y9SAB5"/>
<dbReference type="Pfam" id="PF00072">
    <property type="entry name" value="Response_reg"/>
    <property type="match status" value="1"/>
</dbReference>
<keyword evidence="1 2" id="KW-0597">Phosphoprotein</keyword>
<evidence type="ECO:0000259" key="3">
    <source>
        <dbReference type="PROSITE" id="PS50110"/>
    </source>
</evidence>
<protein>
    <submittedName>
        <fullName evidence="4">Response regulator</fullName>
    </submittedName>
</protein>
<accession>A0A4Y9SAB5</accession>
<evidence type="ECO:0000256" key="2">
    <source>
        <dbReference type="PROSITE-ProRule" id="PRU00169"/>
    </source>
</evidence>
<dbReference type="InterPro" id="IPR050595">
    <property type="entry name" value="Bact_response_regulator"/>
</dbReference>
<name>A0A4Y9SAB5_9BURK</name>
<dbReference type="PANTHER" id="PTHR44591:SF3">
    <property type="entry name" value="RESPONSE REGULATORY DOMAIN-CONTAINING PROTEIN"/>
    <property type="match status" value="1"/>
</dbReference>
<dbReference type="Gene3D" id="3.40.50.2300">
    <property type="match status" value="1"/>
</dbReference>
<feature type="modified residue" description="4-aspartylphosphate" evidence="2">
    <location>
        <position position="55"/>
    </location>
</feature>
<dbReference type="OrthoDB" id="5421695at2"/>
<dbReference type="Proteomes" id="UP000298438">
    <property type="component" value="Unassembled WGS sequence"/>
</dbReference>
<sequence length="134" mass="14093">MTNRCRVLVVDDNRDAAEMIGSVLEAFGHETLAVNGGLAGVAAVAAFAPHVVFLDLGMPDLSGYDVARHVRAMVLPVPPLLVALTGWSDEDTVRRVAAAGIDGHLCKPATVAELMAWINRVPRPATATSRSLPA</sequence>
<dbReference type="GO" id="GO:0000160">
    <property type="term" value="P:phosphorelay signal transduction system"/>
    <property type="evidence" value="ECO:0007669"/>
    <property type="project" value="InterPro"/>
</dbReference>
<dbReference type="RefSeq" id="WP_135207585.1">
    <property type="nucleotide sequence ID" value="NZ_SPVF01000157.1"/>
</dbReference>
<dbReference type="SMART" id="SM00448">
    <property type="entry name" value="REC"/>
    <property type="match status" value="1"/>
</dbReference>
<feature type="domain" description="Response regulatory" evidence="3">
    <location>
        <begin position="6"/>
        <end position="122"/>
    </location>
</feature>
<organism evidence="4 5">
    <name type="scientific">Zemynaea arenosa</name>
    <dbReference type="NCBI Taxonomy" id="2561931"/>
    <lineage>
        <taxon>Bacteria</taxon>
        <taxon>Pseudomonadati</taxon>
        <taxon>Pseudomonadota</taxon>
        <taxon>Betaproteobacteria</taxon>
        <taxon>Burkholderiales</taxon>
        <taxon>Oxalobacteraceae</taxon>
        <taxon>Telluria group</taxon>
        <taxon>Zemynaea</taxon>
    </lineage>
</organism>
<dbReference type="PROSITE" id="PS50110">
    <property type="entry name" value="RESPONSE_REGULATORY"/>
    <property type="match status" value="1"/>
</dbReference>
<evidence type="ECO:0000256" key="1">
    <source>
        <dbReference type="ARBA" id="ARBA00022553"/>
    </source>
</evidence>
<evidence type="ECO:0000313" key="4">
    <source>
        <dbReference type="EMBL" id="TFW18751.1"/>
    </source>
</evidence>